<evidence type="ECO:0000313" key="2">
    <source>
        <dbReference type="EMBL" id="PVD30730.1"/>
    </source>
</evidence>
<proteinExistence type="predicted"/>
<comment type="caution">
    <text evidence="2">The sequence shown here is derived from an EMBL/GenBank/DDBJ whole genome shotgun (WGS) entry which is preliminary data.</text>
</comment>
<protein>
    <submittedName>
        <fullName evidence="2">Uncharacterized protein</fullName>
    </submittedName>
</protein>
<accession>A0A2T7PBD5</accession>
<sequence length="187" mass="20556">MTRTHDLKGQGDSTPNTQEEDSKTSISSQHLKKDFSLCDCLLPLVSGTMLQMNVAAMLLLLLAAARCCDSAPANHQEHDEEAEEKEHEELDEEVHHMHGMNKCRGGCPPDVDCEFSVTLPEKKNQVHPSPSLLKPMNVRASDACPQTAPPPSGRQATAATCVCNVYKGRQRRSDDVFDDVDDDNTVN</sequence>
<evidence type="ECO:0000256" key="1">
    <source>
        <dbReference type="SAM" id="MobiDB-lite"/>
    </source>
</evidence>
<gene>
    <name evidence="2" type="ORF">C0Q70_10005</name>
</gene>
<dbReference type="EMBL" id="PZQS01000005">
    <property type="protein sequence ID" value="PVD30730.1"/>
    <property type="molecule type" value="Genomic_DNA"/>
</dbReference>
<dbReference type="AlphaFoldDB" id="A0A2T7PBD5"/>
<organism evidence="2 3">
    <name type="scientific">Pomacea canaliculata</name>
    <name type="common">Golden apple snail</name>
    <dbReference type="NCBI Taxonomy" id="400727"/>
    <lineage>
        <taxon>Eukaryota</taxon>
        <taxon>Metazoa</taxon>
        <taxon>Spiralia</taxon>
        <taxon>Lophotrochozoa</taxon>
        <taxon>Mollusca</taxon>
        <taxon>Gastropoda</taxon>
        <taxon>Caenogastropoda</taxon>
        <taxon>Architaenioglossa</taxon>
        <taxon>Ampullarioidea</taxon>
        <taxon>Ampullariidae</taxon>
        <taxon>Pomacea</taxon>
    </lineage>
</organism>
<feature type="region of interest" description="Disordered" evidence="1">
    <location>
        <begin position="1"/>
        <end position="28"/>
    </location>
</feature>
<keyword evidence="3" id="KW-1185">Reference proteome</keyword>
<dbReference type="Proteomes" id="UP000245119">
    <property type="component" value="Linkage Group LG5"/>
</dbReference>
<evidence type="ECO:0000313" key="3">
    <source>
        <dbReference type="Proteomes" id="UP000245119"/>
    </source>
</evidence>
<reference evidence="2 3" key="1">
    <citation type="submission" date="2018-04" db="EMBL/GenBank/DDBJ databases">
        <title>The genome of golden apple snail Pomacea canaliculata provides insight into stress tolerance and invasive adaptation.</title>
        <authorList>
            <person name="Liu C."/>
            <person name="Liu B."/>
            <person name="Ren Y."/>
            <person name="Zhang Y."/>
            <person name="Wang H."/>
            <person name="Li S."/>
            <person name="Jiang F."/>
            <person name="Yin L."/>
            <person name="Zhang G."/>
            <person name="Qian W."/>
            <person name="Fan W."/>
        </authorList>
    </citation>
    <scope>NUCLEOTIDE SEQUENCE [LARGE SCALE GENOMIC DNA]</scope>
    <source>
        <strain evidence="2">SZHN2017</strain>
        <tissue evidence="2">Muscle</tissue>
    </source>
</reference>
<name>A0A2T7PBD5_POMCA</name>